<dbReference type="InterPro" id="IPR000873">
    <property type="entry name" value="AMP-dep_synth/lig_dom"/>
</dbReference>
<accession>A0AAW9R7Y1</accession>
<dbReference type="Gene3D" id="3.40.50.12780">
    <property type="entry name" value="N-terminal domain of ligase-like"/>
    <property type="match status" value="1"/>
</dbReference>
<comment type="similarity">
    <text evidence="1">Belongs to the ATP-dependent AMP-binding enzyme family.</text>
</comment>
<dbReference type="GO" id="GO:0031956">
    <property type="term" value="F:medium-chain fatty acid-CoA ligase activity"/>
    <property type="evidence" value="ECO:0007669"/>
    <property type="project" value="TreeGrafter"/>
</dbReference>
<dbReference type="PANTHER" id="PTHR43201:SF5">
    <property type="entry name" value="MEDIUM-CHAIN ACYL-COA LIGASE ACSF2, MITOCHONDRIAL"/>
    <property type="match status" value="1"/>
</dbReference>
<dbReference type="InterPro" id="IPR020845">
    <property type="entry name" value="AMP-binding_CS"/>
</dbReference>
<dbReference type="InterPro" id="IPR045851">
    <property type="entry name" value="AMP-bd_C_sf"/>
</dbReference>
<gene>
    <name evidence="5" type="ORF">V3330_06770</name>
</gene>
<sequence>MSFILPDILASRAQLAPGRVAMEHADGSLRVSYADLDERSGRLAALLRESGIAVGDRVAILCRNRIEFFELLFACARLGAIAVPLNWRMPAAELAPLMNHCGARLLIHGAEDAAAARTLETADIRLLDLDEPGPDGLAARRDRLPPVDGDGTWPSDRTWYLLYTSGTTGQPKAVIQTFGMALANYVNISQAMGLRGEDTTLCFLPLFHTGGINLTALPMLILGGRVLTTPGFDVERTVELLDAGELDTFFGVPAVYQAIALHPRFGELDLTRVRCWGCGGAPLPDELFRQFAARGVTVLNGMGMTETGPTVFLMDAANAARKVGSVGKPQVLSRVRLAGPGGRDAAPGETGEVWFSGPGITPGYFADEEATAAALTADGWLRSGDLGRRDEEGYFYIVGRLKDMYISGGENVYPAEIENQLAEHPDVLEAAVTGVADERWGEVGCAYVLARPGQTLSGPDELRAWLRERLAAYKVPRYFVSLDDFPRTAAGKVRKHLLPAPPVEARLP</sequence>
<name>A0AAW9R7Y1_9GAMM</name>
<dbReference type="EMBL" id="JAZHOG010000004">
    <property type="protein sequence ID" value="MEJ8567325.1"/>
    <property type="molecule type" value="Genomic_DNA"/>
</dbReference>
<evidence type="ECO:0000256" key="1">
    <source>
        <dbReference type="ARBA" id="ARBA00006432"/>
    </source>
</evidence>
<dbReference type="PROSITE" id="PS00455">
    <property type="entry name" value="AMP_BINDING"/>
    <property type="match status" value="1"/>
</dbReference>
<protein>
    <submittedName>
        <fullName evidence="5">AMP-binding protein</fullName>
    </submittedName>
</protein>
<organism evidence="5 6">
    <name type="scientific">Elongatibacter sediminis</name>
    <dbReference type="NCBI Taxonomy" id="3119006"/>
    <lineage>
        <taxon>Bacteria</taxon>
        <taxon>Pseudomonadati</taxon>
        <taxon>Pseudomonadota</taxon>
        <taxon>Gammaproteobacteria</taxon>
        <taxon>Chromatiales</taxon>
        <taxon>Wenzhouxiangellaceae</taxon>
        <taxon>Elongatibacter</taxon>
    </lineage>
</organism>
<keyword evidence="6" id="KW-1185">Reference proteome</keyword>
<dbReference type="SUPFAM" id="SSF56801">
    <property type="entry name" value="Acetyl-CoA synthetase-like"/>
    <property type="match status" value="1"/>
</dbReference>
<dbReference type="InterPro" id="IPR042099">
    <property type="entry name" value="ANL_N_sf"/>
</dbReference>
<dbReference type="Pfam" id="PF00501">
    <property type="entry name" value="AMP-binding"/>
    <property type="match status" value="1"/>
</dbReference>
<dbReference type="PANTHER" id="PTHR43201">
    <property type="entry name" value="ACYL-COA SYNTHETASE"/>
    <property type="match status" value="1"/>
</dbReference>
<dbReference type="InterPro" id="IPR025110">
    <property type="entry name" value="AMP-bd_C"/>
</dbReference>
<evidence type="ECO:0000313" key="6">
    <source>
        <dbReference type="Proteomes" id="UP001359886"/>
    </source>
</evidence>
<reference evidence="5 6" key="1">
    <citation type="submission" date="2024-02" db="EMBL/GenBank/DDBJ databases">
        <title>A novel Wenzhouxiangellaceae bacterium, isolated from coastal sediments.</title>
        <authorList>
            <person name="Du Z.-J."/>
            <person name="Ye Y.-Q."/>
            <person name="Zhang X.-Y."/>
        </authorList>
    </citation>
    <scope>NUCLEOTIDE SEQUENCE [LARGE SCALE GENOMIC DNA]</scope>
    <source>
        <strain evidence="5 6">CH-27</strain>
    </source>
</reference>
<dbReference type="AlphaFoldDB" id="A0AAW9R7Y1"/>
<evidence type="ECO:0000256" key="2">
    <source>
        <dbReference type="ARBA" id="ARBA00022598"/>
    </source>
</evidence>
<feature type="domain" description="AMP-dependent synthetase/ligase" evidence="3">
    <location>
        <begin position="11"/>
        <end position="365"/>
    </location>
</feature>
<dbReference type="RefSeq" id="WP_354694651.1">
    <property type="nucleotide sequence ID" value="NZ_JAZHOG010000004.1"/>
</dbReference>
<comment type="caution">
    <text evidence="5">The sequence shown here is derived from an EMBL/GenBank/DDBJ whole genome shotgun (WGS) entry which is preliminary data.</text>
</comment>
<dbReference type="Proteomes" id="UP001359886">
    <property type="component" value="Unassembled WGS sequence"/>
</dbReference>
<dbReference type="Gene3D" id="3.30.300.30">
    <property type="match status" value="1"/>
</dbReference>
<evidence type="ECO:0000259" key="3">
    <source>
        <dbReference type="Pfam" id="PF00501"/>
    </source>
</evidence>
<evidence type="ECO:0000259" key="4">
    <source>
        <dbReference type="Pfam" id="PF13193"/>
    </source>
</evidence>
<feature type="domain" description="AMP-binding enzyme C-terminal" evidence="4">
    <location>
        <begin position="416"/>
        <end position="492"/>
    </location>
</feature>
<dbReference type="GO" id="GO:0006631">
    <property type="term" value="P:fatty acid metabolic process"/>
    <property type="evidence" value="ECO:0007669"/>
    <property type="project" value="TreeGrafter"/>
</dbReference>
<dbReference type="Pfam" id="PF13193">
    <property type="entry name" value="AMP-binding_C"/>
    <property type="match status" value="1"/>
</dbReference>
<proteinExistence type="inferred from homology"/>
<keyword evidence="2" id="KW-0436">Ligase</keyword>
<evidence type="ECO:0000313" key="5">
    <source>
        <dbReference type="EMBL" id="MEJ8567325.1"/>
    </source>
</evidence>